<dbReference type="EMBL" id="VSRR010000133">
    <property type="protein sequence ID" value="MPC10840.1"/>
    <property type="molecule type" value="Genomic_DNA"/>
</dbReference>
<evidence type="ECO:0000313" key="3">
    <source>
        <dbReference type="Proteomes" id="UP000324222"/>
    </source>
</evidence>
<reference evidence="2 3" key="1">
    <citation type="submission" date="2019-05" db="EMBL/GenBank/DDBJ databases">
        <title>Another draft genome of Portunus trituberculatus and its Hox gene families provides insights of decapod evolution.</title>
        <authorList>
            <person name="Jeong J.-H."/>
            <person name="Song I."/>
            <person name="Kim S."/>
            <person name="Choi T."/>
            <person name="Kim D."/>
            <person name="Ryu S."/>
            <person name="Kim W."/>
        </authorList>
    </citation>
    <scope>NUCLEOTIDE SEQUENCE [LARGE SCALE GENOMIC DNA]</scope>
    <source>
        <tissue evidence="2">Muscle</tissue>
    </source>
</reference>
<feature type="region of interest" description="Disordered" evidence="1">
    <location>
        <begin position="101"/>
        <end position="136"/>
    </location>
</feature>
<sequence length="136" mass="14390">MATVPRLRWCYLLPLHESVPPQSTDLTLNSQQLLLTLTTFTARLACGGVICLLMPLPLPHSHTAVPQTVGHQVLDAPLVASPFTPHCTALCSLLLPLSSDHHKTGPARPPAGTGTGTLKHPSLNHNLPPSVSPVPS</sequence>
<proteinExistence type="predicted"/>
<dbReference type="Proteomes" id="UP000324222">
    <property type="component" value="Unassembled WGS sequence"/>
</dbReference>
<name>A0A5B7CMX6_PORTR</name>
<keyword evidence="3" id="KW-1185">Reference proteome</keyword>
<comment type="caution">
    <text evidence="2">The sequence shown here is derived from an EMBL/GenBank/DDBJ whole genome shotgun (WGS) entry which is preliminary data.</text>
</comment>
<protein>
    <submittedName>
        <fullName evidence="2">Uncharacterized protein</fullName>
    </submittedName>
</protein>
<organism evidence="2 3">
    <name type="scientific">Portunus trituberculatus</name>
    <name type="common">Swimming crab</name>
    <name type="synonym">Neptunus trituberculatus</name>
    <dbReference type="NCBI Taxonomy" id="210409"/>
    <lineage>
        <taxon>Eukaryota</taxon>
        <taxon>Metazoa</taxon>
        <taxon>Ecdysozoa</taxon>
        <taxon>Arthropoda</taxon>
        <taxon>Crustacea</taxon>
        <taxon>Multicrustacea</taxon>
        <taxon>Malacostraca</taxon>
        <taxon>Eumalacostraca</taxon>
        <taxon>Eucarida</taxon>
        <taxon>Decapoda</taxon>
        <taxon>Pleocyemata</taxon>
        <taxon>Brachyura</taxon>
        <taxon>Eubrachyura</taxon>
        <taxon>Portunoidea</taxon>
        <taxon>Portunidae</taxon>
        <taxon>Portuninae</taxon>
        <taxon>Portunus</taxon>
    </lineage>
</organism>
<gene>
    <name evidence="2" type="ORF">E2C01_003484</name>
</gene>
<evidence type="ECO:0000313" key="2">
    <source>
        <dbReference type="EMBL" id="MPC10840.1"/>
    </source>
</evidence>
<evidence type="ECO:0000256" key="1">
    <source>
        <dbReference type="SAM" id="MobiDB-lite"/>
    </source>
</evidence>
<dbReference type="AlphaFoldDB" id="A0A5B7CMX6"/>
<accession>A0A5B7CMX6</accession>